<feature type="coiled-coil region" evidence="1">
    <location>
        <begin position="478"/>
        <end position="505"/>
    </location>
</feature>
<protein>
    <submittedName>
        <fullName evidence="3">Uncharacterized protein</fullName>
    </submittedName>
</protein>
<keyword evidence="1" id="KW-0175">Coiled coil</keyword>
<dbReference type="AlphaFoldDB" id="A0A812X208"/>
<dbReference type="EMBL" id="CAJNIZ010045417">
    <property type="protein sequence ID" value="CAE7719697.1"/>
    <property type="molecule type" value="Genomic_DNA"/>
</dbReference>
<accession>A0A812X208</accession>
<keyword evidence="4" id="KW-1185">Reference proteome</keyword>
<keyword evidence="2" id="KW-1133">Transmembrane helix</keyword>
<comment type="caution">
    <text evidence="3">The sequence shown here is derived from an EMBL/GenBank/DDBJ whole genome shotgun (WGS) entry which is preliminary data.</text>
</comment>
<gene>
    <name evidence="3" type="ORF">SPIL2461_LOCUS20490</name>
</gene>
<feature type="transmembrane region" description="Helical" evidence="2">
    <location>
        <begin position="381"/>
        <end position="402"/>
    </location>
</feature>
<feature type="non-terminal residue" evidence="3">
    <location>
        <position position="1"/>
    </location>
</feature>
<sequence>MVITGVGSGLKIAGLSEDLLDPRYVQAHNLPDYKYVSDNGLTEQLTELKIRSIVLGAGASLRLENLSFTGVITAAPFEKVKLQLVNCHVRDSLRMVEPHWLELDPGVDAEVSITRSLISTDAAAEEAKNLSVTVEESSLDVRSGFRVFNSTSQIVMHRVQAKCKDICVELKDGQPELQVSQSRIFAKSAFSADSTSLVSVSISECHMEQNLDDGGDRGTAVIIGDRYKRGMPGKLKLQSVYIQSFKDGVVLGNNISASLTDVVILYMQNAGLTFRGADYMMMNATNLTVAYCRLGIFLSSLADGYASVTGFWALNYEGNWLGKDDPRMNFTHDGCFRVFTANWGYGGLLHLVYFVFCCALGTLCLEWCLKMHFLHAERAKRGCFIAGIYIAGAASVASWLFALGVPVQMYLDSYLLRNILHERLVEPIFDPVGNGLDDFRSAITGPNSLFMFYTFVALAAAVVYLYFTVWRRIGDFRAMAELREAEELNKQKDELKKSLDNIELREAMCANAMSQMHSKLFRIMSQGDEVAQSLWLTIEMSPKASNELRTPHPYSMYNAVHSGKGEAAEIFQKMQEKAIAENERIAKWFVQRRDCYAEESRGKRLQELEAIESITVSEPVQLPLPESVKDEKAAIDVLYRAGSWLRGFFKQELREICKEVNGIKSKADLINLGFGELQFDPITHPLQPNQQAEVGQHVGLLVAPIKAKERAQ</sequence>
<organism evidence="3 4">
    <name type="scientific">Symbiodinium pilosum</name>
    <name type="common">Dinoflagellate</name>
    <dbReference type="NCBI Taxonomy" id="2952"/>
    <lineage>
        <taxon>Eukaryota</taxon>
        <taxon>Sar</taxon>
        <taxon>Alveolata</taxon>
        <taxon>Dinophyceae</taxon>
        <taxon>Suessiales</taxon>
        <taxon>Symbiodiniaceae</taxon>
        <taxon>Symbiodinium</taxon>
    </lineage>
</organism>
<evidence type="ECO:0000313" key="4">
    <source>
        <dbReference type="Proteomes" id="UP000649617"/>
    </source>
</evidence>
<evidence type="ECO:0000313" key="3">
    <source>
        <dbReference type="EMBL" id="CAE7719697.1"/>
    </source>
</evidence>
<dbReference type="Proteomes" id="UP000649617">
    <property type="component" value="Unassembled WGS sequence"/>
</dbReference>
<keyword evidence="2" id="KW-0812">Transmembrane</keyword>
<proteinExistence type="predicted"/>
<feature type="transmembrane region" description="Helical" evidence="2">
    <location>
        <begin position="450"/>
        <end position="469"/>
    </location>
</feature>
<evidence type="ECO:0000256" key="2">
    <source>
        <dbReference type="SAM" id="Phobius"/>
    </source>
</evidence>
<name>A0A812X208_SYMPI</name>
<feature type="transmembrane region" description="Helical" evidence="2">
    <location>
        <begin position="343"/>
        <end position="369"/>
    </location>
</feature>
<keyword evidence="2" id="KW-0472">Membrane</keyword>
<reference evidence="3" key="1">
    <citation type="submission" date="2021-02" db="EMBL/GenBank/DDBJ databases">
        <authorList>
            <person name="Dougan E. K."/>
            <person name="Rhodes N."/>
            <person name="Thang M."/>
            <person name="Chan C."/>
        </authorList>
    </citation>
    <scope>NUCLEOTIDE SEQUENCE</scope>
</reference>
<evidence type="ECO:0000256" key="1">
    <source>
        <dbReference type="SAM" id="Coils"/>
    </source>
</evidence>